<proteinExistence type="predicted"/>
<evidence type="ECO:0000313" key="2">
    <source>
        <dbReference type="EMBL" id="KAG7085419.1"/>
    </source>
</evidence>
<dbReference type="EMBL" id="CM032191">
    <property type="protein sequence ID" value="KAG7085419.1"/>
    <property type="molecule type" value="Genomic_DNA"/>
</dbReference>
<dbReference type="RefSeq" id="XP_043001890.1">
    <property type="nucleotide sequence ID" value="XM_043159936.1"/>
</dbReference>
<dbReference type="Proteomes" id="UP001049176">
    <property type="component" value="Chromosome 11"/>
</dbReference>
<comment type="caution">
    <text evidence="2">The sequence shown here is derived from an EMBL/GenBank/DDBJ whole genome shotgun (WGS) entry which is preliminary data.</text>
</comment>
<keyword evidence="1" id="KW-0175">Coiled coil</keyword>
<evidence type="ECO:0000313" key="3">
    <source>
        <dbReference type="Proteomes" id="UP001049176"/>
    </source>
</evidence>
<reference evidence="2" key="1">
    <citation type="journal article" date="2021" name="Genome Biol. Evol.">
        <title>The assembled and annotated genome of the fairy-ring fungus Marasmius oreades.</title>
        <authorList>
            <person name="Hiltunen M."/>
            <person name="Ament-Velasquez S.L."/>
            <person name="Johannesson H."/>
        </authorList>
    </citation>
    <scope>NUCLEOTIDE SEQUENCE</scope>
    <source>
        <strain evidence="2">03SP1</strain>
    </source>
</reference>
<sequence>MVWLIDFVRWMIPKMHLDGHNTDCHIRFSLNYLKGAAWMHGEGIEQSWAESKQSGGSTRQMNHGHRHDTINDLHNFWNWRKGVNMATYLTDKYLESVKLRDDAIEHYIGLSQLRGNHNVNHWSKESDEPKKEGDHWTSVYHIQTRRLPSRENVYMNMLNLEQDKSTAKGELFSDASDEIKFVLSGIRIQERQRQLQASIKQASTDSEISTIKRSKTVLATDIRNWRKIQLQTMPQVEYFVSAQLDHNNNVSIETQCLYLPSDFSQQERTKLSLDFLSSIELELREGECNDAIVGLCDAINYKMVMRDNQCANSRGVIQNTRSVKWLKSAEAKKQVYASHYQASRSAILSLLGIDESPDYPVLKDEDMYTKNPTVARELGDGKRVDAWIWRYGQLKGLGTQAKAEFLIDTERVQWFRAKADMERLVEEVELLEEEFRCLTRACQAMSSYWSKLSLGPPDSAFSRYQLSKSVTGITDARNPYRVYASHKAALFASMAKDAEQKLLKAAGPECWPSDNEKLNDYFRARQPVITIDTYDSD</sequence>
<dbReference type="KEGG" id="more:E1B28_002980"/>
<protein>
    <submittedName>
        <fullName evidence="2">Uncharacterized protein</fullName>
    </submittedName>
</protein>
<keyword evidence="3" id="KW-1185">Reference proteome</keyword>
<gene>
    <name evidence="2" type="ORF">E1B28_002980</name>
</gene>
<feature type="coiled-coil region" evidence="1">
    <location>
        <begin position="414"/>
        <end position="441"/>
    </location>
</feature>
<dbReference type="Pfam" id="PF18758">
    <property type="entry name" value="KDZ"/>
    <property type="match status" value="1"/>
</dbReference>
<dbReference type="InterPro" id="IPR040521">
    <property type="entry name" value="KDZ"/>
</dbReference>
<evidence type="ECO:0000256" key="1">
    <source>
        <dbReference type="SAM" id="Coils"/>
    </source>
</evidence>
<dbReference type="OrthoDB" id="3256058at2759"/>
<dbReference type="AlphaFoldDB" id="A0A9P7RKE6"/>
<organism evidence="2 3">
    <name type="scientific">Marasmius oreades</name>
    <name type="common">fairy-ring Marasmius</name>
    <dbReference type="NCBI Taxonomy" id="181124"/>
    <lineage>
        <taxon>Eukaryota</taxon>
        <taxon>Fungi</taxon>
        <taxon>Dikarya</taxon>
        <taxon>Basidiomycota</taxon>
        <taxon>Agaricomycotina</taxon>
        <taxon>Agaricomycetes</taxon>
        <taxon>Agaricomycetidae</taxon>
        <taxon>Agaricales</taxon>
        <taxon>Marasmiineae</taxon>
        <taxon>Marasmiaceae</taxon>
        <taxon>Marasmius</taxon>
    </lineage>
</organism>
<name>A0A9P7RKE6_9AGAR</name>
<accession>A0A9P7RKE6</accession>
<dbReference type="GeneID" id="66072056"/>